<dbReference type="GO" id="GO:0016787">
    <property type="term" value="F:hydrolase activity"/>
    <property type="evidence" value="ECO:0007669"/>
    <property type="project" value="UniProtKB-KW"/>
</dbReference>
<dbReference type="PANTHER" id="PTHR42692">
    <property type="entry name" value="NUCLEOTIDE PYROPHOSPHOHYDROLASE"/>
    <property type="match status" value="1"/>
</dbReference>
<dbReference type="InterPro" id="IPR004518">
    <property type="entry name" value="MazG-like_dom"/>
</dbReference>
<sequence length="76" mass="8708">MALKDTQKEVDDWVSQYKIGYWAPHEILARLTEEVGELAREVNHIFGPKKKKDSEDSNEMADELADVLFTIICLAN</sequence>
<gene>
    <name evidence="2" type="ORF">MNBD_BACTEROID05-1189</name>
</gene>
<dbReference type="AlphaFoldDB" id="A0A3B0TLY9"/>
<organism evidence="2">
    <name type="scientific">hydrothermal vent metagenome</name>
    <dbReference type="NCBI Taxonomy" id="652676"/>
    <lineage>
        <taxon>unclassified sequences</taxon>
        <taxon>metagenomes</taxon>
        <taxon>ecological metagenomes</taxon>
    </lineage>
</organism>
<evidence type="ECO:0000313" key="2">
    <source>
        <dbReference type="EMBL" id="VAW19675.1"/>
    </source>
</evidence>
<dbReference type="InterPro" id="IPR047046">
    <property type="entry name" value="YpjD/YvdC"/>
</dbReference>
<dbReference type="SUPFAM" id="SSF101386">
    <property type="entry name" value="all-alpha NTP pyrophosphatases"/>
    <property type="match status" value="1"/>
</dbReference>
<feature type="domain" description="NTP pyrophosphohydrolase MazG-like" evidence="1">
    <location>
        <begin position="24"/>
        <end position="76"/>
    </location>
</feature>
<dbReference type="InterPro" id="IPR012359">
    <property type="entry name" value="MazG-related_YpjD"/>
</dbReference>
<proteinExistence type="predicted"/>
<name>A0A3B0TLY9_9ZZZZ</name>
<keyword evidence="2" id="KW-0378">Hydrolase</keyword>
<reference evidence="2" key="1">
    <citation type="submission" date="2018-06" db="EMBL/GenBank/DDBJ databases">
        <authorList>
            <person name="Zhirakovskaya E."/>
        </authorList>
    </citation>
    <scope>NUCLEOTIDE SEQUENCE</scope>
</reference>
<accession>A0A3B0TLY9</accession>
<evidence type="ECO:0000259" key="1">
    <source>
        <dbReference type="Pfam" id="PF03819"/>
    </source>
</evidence>
<dbReference type="PIRSF" id="PIRSF029904">
    <property type="entry name" value="UCP029904_pph"/>
    <property type="match status" value="1"/>
</dbReference>
<dbReference type="PANTHER" id="PTHR42692:SF1">
    <property type="entry name" value="NUCLEOTIDE PYROPHOSPHOHYDROLASE"/>
    <property type="match status" value="1"/>
</dbReference>
<dbReference type="Pfam" id="PF03819">
    <property type="entry name" value="MazG"/>
    <property type="match status" value="1"/>
</dbReference>
<dbReference type="Gene3D" id="1.10.287.1080">
    <property type="entry name" value="MazG-like"/>
    <property type="match status" value="1"/>
</dbReference>
<feature type="non-terminal residue" evidence="2">
    <location>
        <position position="76"/>
    </location>
</feature>
<protein>
    <submittedName>
        <fullName evidence="2">MazG nucleotide pyrophosphohydrolase</fullName>
    </submittedName>
</protein>
<dbReference type="CDD" id="cd11531">
    <property type="entry name" value="NTP-PPase_BsYpjD"/>
    <property type="match status" value="1"/>
</dbReference>
<dbReference type="EMBL" id="UOEN01000491">
    <property type="protein sequence ID" value="VAW19675.1"/>
    <property type="molecule type" value="Genomic_DNA"/>
</dbReference>